<dbReference type="AlphaFoldDB" id="A0A5C8CFK3"/>
<evidence type="ECO:0000313" key="4">
    <source>
        <dbReference type="Proteomes" id="UP000325116"/>
    </source>
</evidence>
<comment type="caution">
    <text evidence="3">The sequence shown here is derived from an EMBL/GenBank/DDBJ whole genome shotgun (WGS) entry which is preliminary data.</text>
</comment>
<dbReference type="PANTHER" id="PTHR22911:SF76">
    <property type="entry name" value="EAMA DOMAIN-CONTAINING PROTEIN"/>
    <property type="match status" value="1"/>
</dbReference>
<evidence type="ECO:0000313" key="3">
    <source>
        <dbReference type="EMBL" id="TXJ11141.1"/>
    </source>
</evidence>
<feature type="transmembrane region" description="Helical" evidence="1">
    <location>
        <begin position="28"/>
        <end position="49"/>
    </location>
</feature>
<gene>
    <name evidence="3" type="ORF">EPJ80_11000</name>
</gene>
<feature type="transmembrane region" description="Helical" evidence="1">
    <location>
        <begin position="210"/>
        <end position="232"/>
    </location>
</feature>
<protein>
    <submittedName>
        <fullName evidence="3">DMT family transporter</fullName>
    </submittedName>
</protein>
<proteinExistence type="predicted"/>
<name>A0A5C8CFK3_9SPIR</name>
<feature type="transmembrane region" description="Helical" evidence="1">
    <location>
        <begin position="239"/>
        <end position="259"/>
    </location>
</feature>
<feature type="domain" description="EamA" evidence="2">
    <location>
        <begin position="5"/>
        <end position="136"/>
    </location>
</feature>
<feature type="transmembrane region" description="Helical" evidence="1">
    <location>
        <begin position="88"/>
        <end position="113"/>
    </location>
</feature>
<organism evidence="3 4">
    <name type="scientific">Brachyspira aalborgi</name>
    <dbReference type="NCBI Taxonomy" id="29522"/>
    <lineage>
        <taxon>Bacteria</taxon>
        <taxon>Pseudomonadati</taxon>
        <taxon>Spirochaetota</taxon>
        <taxon>Spirochaetia</taxon>
        <taxon>Brachyspirales</taxon>
        <taxon>Brachyspiraceae</taxon>
        <taxon>Brachyspira</taxon>
    </lineage>
</organism>
<keyword evidence="1" id="KW-0812">Transmembrane</keyword>
<dbReference type="InterPro" id="IPR037185">
    <property type="entry name" value="EmrE-like"/>
</dbReference>
<feature type="transmembrane region" description="Helical" evidence="1">
    <location>
        <begin position="122"/>
        <end position="140"/>
    </location>
</feature>
<feature type="domain" description="EamA" evidence="2">
    <location>
        <begin position="148"/>
        <end position="281"/>
    </location>
</feature>
<accession>A0A5C8CFK3</accession>
<dbReference type="RefSeq" id="WP_147759017.1">
    <property type="nucleotide sequence ID" value="NZ_SAXT01000006.1"/>
</dbReference>
<feature type="transmembrane region" description="Helical" evidence="1">
    <location>
        <begin position="65"/>
        <end position="82"/>
    </location>
</feature>
<keyword evidence="1" id="KW-0472">Membrane</keyword>
<feature type="transmembrane region" description="Helical" evidence="1">
    <location>
        <begin position="146"/>
        <end position="166"/>
    </location>
</feature>
<sequence>MGKGIFLFIGVASLSASAIFVRLANAPSSITAFYRLFFTFILIFPLTILKKSNREELKSLTKKDIILCIISGFSLGLHYFLWFQSLNFTSVASSTVIVTLQPLFSLIFGYFIFKEKYTNKAILGFIIAFAGSFIIGLGDFQINPKALFGDFLALIAAIFISVNFIIGQYIRKRLSAINYTAFTYIPAFIFLGFLSFIIKVNFFEYSFETWIYILCLTLISTMLGHFIFTWLLRWFSATVISMTILGEAVGACILGYFILNESVSLKQLVGIIIILFGIGLFLKESNIN</sequence>
<dbReference type="EMBL" id="SAXT01000006">
    <property type="protein sequence ID" value="TXJ11141.1"/>
    <property type="molecule type" value="Genomic_DNA"/>
</dbReference>
<feature type="transmembrane region" description="Helical" evidence="1">
    <location>
        <begin position="265"/>
        <end position="282"/>
    </location>
</feature>
<dbReference type="Pfam" id="PF00892">
    <property type="entry name" value="EamA"/>
    <property type="match status" value="2"/>
</dbReference>
<dbReference type="Proteomes" id="UP000325116">
    <property type="component" value="Unassembled WGS sequence"/>
</dbReference>
<keyword evidence="1" id="KW-1133">Transmembrane helix</keyword>
<dbReference type="PANTHER" id="PTHR22911">
    <property type="entry name" value="ACYL-MALONYL CONDENSING ENZYME-RELATED"/>
    <property type="match status" value="1"/>
</dbReference>
<feature type="transmembrane region" description="Helical" evidence="1">
    <location>
        <begin position="178"/>
        <end position="198"/>
    </location>
</feature>
<dbReference type="SUPFAM" id="SSF103481">
    <property type="entry name" value="Multidrug resistance efflux transporter EmrE"/>
    <property type="match status" value="2"/>
</dbReference>
<dbReference type="GO" id="GO:0016020">
    <property type="term" value="C:membrane"/>
    <property type="evidence" value="ECO:0007669"/>
    <property type="project" value="InterPro"/>
</dbReference>
<dbReference type="InterPro" id="IPR000620">
    <property type="entry name" value="EamA_dom"/>
</dbReference>
<evidence type="ECO:0000259" key="2">
    <source>
        <dbReference type="Pfam" id="PF00892"/>
    </source>
</evidence>
<reference evidence="3 4" key="1">
    <citation type="journal article" date="1992" name="Lakartidningen">
        <title>[Penicillin V and not amoxicillin is the first choice preparation in acute otitis].</title>
        <authorList>
            <person name="Kamme C."/>
            <person name="Lundgren K."/>
            <person name="Prellner K."/>
        </authorList>
    </citation>
    <scope>NUCLEOTIDE SEQUENCE [LARGE SCALE GENOMIC DNA]</scope>
    <source>
        <strain evidence="3 4">W1</strain>
    </source>
</reference>
<evidence type="ECO:0000256" key="1">
    <source>
        <dbReference type="SAM" id="Phobius"/>
    </source>
</evidence>